<protein>
    <submittedName>
        <fullName evidence="1">Uncharacterized protein</fullName>
    </submittedName>
</protein>
<organism evidence="1">
    <name type="scientific">viral metagenome</name>
    <dbReference type="NCBI Taxonomy" id="1070528"/>
    <lineage>
        <taxon>unclassified sequences</taxon>
        <taxon>metagenomes</taxon>
        <taxon>organismal metagenomes</taxon>
    </lineage>
</organism>
<evidence type="ECO:0000313" key="1">
    <source>
        <dbReference type="EMBL" id="QJA56730.1"/>
    </source>
</evidence>
<gene>
    <name evidence="1" type="ORF">MM415B01803_0009</name>
</gene>
<accession>A0A6M3IGT9</accession>
<sequence length="104" mass="12174">MPWAIHNEDNYILPESQWLDEGLYAPSWAKSTKIGCKPNQYQRGWHVVVSKEECDLHYCRVIDVIRQVKFKQVVRYGYSYGLDQIPTIVCKQIYIIPQGEEVLG</sequence>
<proteinExistence type="predicted"/>
<dbReference type="AlphaFoldDB" id="A0A6M3IGT9"/>
<name>A0A6M3IGT9_9ZZZZ</name>
<reference evidence="1" key="1">
    <citation type="submission" date="2020-03" db="EMBL/GenBank/DDBJ databases">
        <title>The deep terrestrial virosphere.</title>
        <authorList>
            <person name="Holmfeldt K."/>
            <person name="Nilsson E."/>
            <person name="Simone D."/>
            <person name="Lopez-Fernandez M."/>
            <person name="Wu X."/>
            <person name="de Brujin I."/>
            <person name="Lundin D."/>
            <person name="Andersson A."/>
            <person name="Bertilsson S."/>
            <person name="Dopson M."/>
        </authorList>
    </citation>
    <scope>NUCLEOTIDE SEQUENCE</scope>
    <source>
        <strain evidence="1">MM415B01803</strain>
    </source>
</reference>
<dbReference type="EMBL" id="MT141236">
    <property type="protein sequence ID" value="QJA56730.1"/>
    <property type="molecule type" value="Genomic_DNA"/>
</dbReference>